<feature type="transmembrane region" description="Helical" evidence="7">
    <location>
        <begin position="326"/>
        <end position="347"/>
    </location>
</feature>
<dbReference type="GO" id="GO:0003954">
    <property type="term" value="F:NADH dehydrogenase activity"/>
    <property type="evidence" value="ECO:0007669"/>
    <property type="project" value="TreeGrafter"/>
</dbReference>
<keyword evidence="7" id="KW-0813">Transport</keyword>
<feature type="transmembrane region" description="Helical" evidence="7">
    <location>
        <begin position="119"/>
        <end position="151"/>
    </location>
</feature>
<feature type="transmembrane region" description="Helical" evidence="7">
    <location>
        <begin position="650"/>
        <end position="671"/>
    </location>
</feature>
<comment type="subcellular location">
    <subcellularLocation>
        <location evidence="2">Membrane</location>
        <topology evidence="2">Multi-pass membrane protein</topology>
    </subcellularLocation>
</comment>
<dbReference type="InterPro" id="IPR001750">
    <property type="entry name" value="ND/Mrp_TM"/>
</dbReference>
<dbReference type="AlphaFoldDB" id="A0A7D4ZB82"/>
<dbReference type="NCBIfam" id="TIGR01974">
    <property type="entry name" value="NDH_I_L"/>
    <property type="match status" value="1"/>
</dbReference>
<dbReference type="PANTHER" id="PTHR42829:SF2">
    <property type="entry name" value="NADH-UBIQUINONE OXIDOREDUCTASE CHAIN 5"/>
    <property type="match status" value="1"/>
</dbReference>
<protein>
    <recommendedName>
        <fullName evidence="7">NADH-ubiquinone oxidoreductase chain 5</fullName>
        <ecNumber evidence="7">7.1.1.2</ecNumber>
    </recommendedName>
</protein>
<evidence type="ECO:0000256" key="7">
    <source>
        <dbReference type="RuleBase" id="RU003404"/>
    </source>
</evidence>
<feature type="domain" description="NADH-Ubiquinone oxidoreductase (complex I) chain 5 N-terminal" evidence="10">
    <location>
        <begin position="64"/>
        <end position="114"/>
    </location>
</feature>
<comment type="function">
    <text evidence="7">Core subunit of the mitochondrial membrane respiratory chain NADH dehydrogenase (Complex I) which catalyzes electron transfer from NADH through the respiratory chain, using ubiquinone as an electron acceptor. Essential for the catalytic activity and assembly of complex I.</text>
</comment>
<evidence type="ECO:0000256" key="5">
    <source>
        <dbReference type="ARBA" id="ARBA00023075"/>
    </source>
</evidence>
<comment type="catalytic activity">
    <reaction evidence="7">
        <text>a ubiquinone + NADH + 5 H(+)(in) = a ubiquinol + NAD(+) + 4 H(+)(out)</text>
        <dbReference type="Rhea" id="RHEA:29091"/>
        <dbReference type="Rhea" id="RHEA-COMP:9565"/>
        <dbReference type="Rhea" id="RHEA-COMP:9566"/>
        <dbReference type="ChEBI" id="CHEBI:15378"/>
        <dbReference type="ChEBI" id="CHEBI:16389"/>
        <dbReference type="ChEBI" id="CHEBI:17976"/>
        <dbReference type="ChEBI" id="CHEBI:57540"/>
        <dbReference type="ChEBI" id="CHEBI:57945"/>
        <dbReference type="EC" id="7.1.1.2"/>
    </reaction>
</comment>
<evidence type="ECO:0000313" key="11">
    <source>
        <dbReference type="EMBL" id="QKS32149.1"/>
    </source>
</evidence>
<dbReference type="Gene3D" id="1.20.5.2700">
    <property type="match status" value="1"/>
</dbReference>
<dbReference type="Pfam" id="PF00662">
    <property type="entry name" value="Proton_antipo_N"/>
    <property type="match status" value="1"/>
</dbReference>
<feature type="transmembrane region" description="Helical" evidence="7">
    <location>
        <begin position="72"/>
        <end position="99"/>
    </location>
</feature>
<dbReference type="Pfam" id="PF00361">
    <property type="entry name" value="Proton_antipo_M"/>
    <property type="match status" value="1"/>
</dbReference>
<dbReference type="InterPro" id="IPR001516">
    <property type="entry name" value="Proton_antipo_N"/>
</dbReference>
<feature type="domain" description="NADH:quinone oxidoreductase/Mrp antiporter transmembrane" evidence="9">
    <location>
        <begin position="132"/>
        <end position="413"/>
    </location>
</feature>
<reference evidence="11" key="1">
    <citation type="journal article" name="Front. Microbiol.">
        <title>The First Mitochondrial Genome for Geastrales (Sphaerobolus stellatus) Reveals Intron Dynamics and Large-Scale Gene Rearrangements of Basidiomycota.</title>
        <authorList>
            <person name="Ye J."/>
            <person name="Cheng J."/>
            <person name="Ren Y."/>
            <person name="Liao W."/>
            <person name="Li Q."/>
        </authorList>
    </citation>
    <scope>NUCLEOTIDE SEQUENCE</scope>
</reference>
<keyword evidence="6 7" id="KW-0472">Membrane</keyword>
<feature type="signal peptide" evidence="8">
    <location>
        <begin position="1"/>
        <end position="20"/>
    </location>
</feature>
<keyword evidence="4 7" id="KW-1133">Transmembrane helix</keyword>
<dbReference type="GO" id="GO:0042773">
    <property type="term" value="P:ATP synthesis coupled electron transport"/>
    <property type="evidence" value="ECO:0007669"/>
    <property type="project" value="InterPro"/>
</dbReference>
<feature type="transmembrane region" description="Helical" evidence="7">
    <location>
        <begin position="359"/>
        <end position="382"/>
    </location>
</feature>
<organism evidence="11">
    <name type="scientific">Sphaerobolus stellatus</name>
    <dbReference type="NCBI Taxonomy" id="68786"/>
    <lineage>
        <taxon>Eukaryota</taxon>
        <taxon>Fungi</taxon>
        <taxon>Dikarya</taxon>
        <taxon>Basidiomycota</taxon>
        <taxon>Agaricomycotina</taxon>
        <taxon>Agaricomycetes</taxon>
        <taxon>Phallomycetidae</taxon>
        <taxon>Geastrales</taxon>
        <taxon>Sphaerobolaceae</taxon>
        <taxon>Sphaerobolus</taxon>
    </lineage>
</organism>
<keyword evidence="7 11" id="KW-0496">Mitochondrion</keyword>
<gene>
    <name evidence="11" type="primary">nad5</name>
</gene>
<comment type="similarity">
    <text evidence="7">Belongs to the complex I subunit 5 family.</text>
</comment>
<dbReference type="NCBIfam" id="NF005141">
    <property type="entry name" value="PRK06590.1"/>
    <property type="match status" value="1"/>
</dbReference>
<dbReference type="GO" id="GO:0016020">
    <property type="term" value="C:membrane"/>
    <property type="evidence" value="ECO:0007669"/>
    <property type="project" value="UniProtKB-SubCell"/>
</dbReference>
<feature type="transmembrane region" description="Helical" evidence="7">
    <location>
        <begin position="273"/>
        <end position="294"/>
    </location>
</feature>
<keyword evidence="7" id="KW-0520">NAD</keyword>
<feature type="transmembrane region" description="Helical" evidence="7">
    <location>
        <begin position="507"/>
        <end position="527"/>
    </location>
</feature>
<feature type="transmembrane region" description="Helical" evidence="7">
    <location>
        <begin position="30"/>
        <end position="51"/>
    </location>
</feature>
<evidence type="ECO:0000256" key="3">
    <source>
        <dbReference type="ARBA" id="ARBA00022692"/>
    </source>
</evidence>
<dbReference type="EC" id="7.1.1.2" evidence="7"/>
<feature type="transmembrane region" description="Helical" evidence="7">
    <location>
        <begin position="201"/>
        <end position="222"/>
    </location>
</feature>
<dbReference type="EMBL" id="MT176429">
    <property type="protein sequence ID" value="QKS32149.1"/>
    <property type="molecule type" value="Genomic_DNA"/>
</dbReference>
<comment type="function">
    <text evidence="1">Core subunit of the mitochondrial membrane respiratory chain NADH dehydrogenase (Complex I) that is believed to belong to the minimal assembly required for catalysis. Complex I functions in the transfer of electrons from NADH to the respiratory chain. The immediate electron acceptor for the enzyme is believed to be ubiquinone.</text>
</comment>
<sequence length="729" mass="79840">MYLTILILPLLGSILSGLMGRKVGVTGSHIITISCLVLSSILASIAFYEVGINGSPVSINLTSWIESEHMSIAWEFLFDSLTVSMFIPVLYISTLIHLFSVNYMGEDPHNQRFFSYLSLFTFFMLILVSGANFFVLFVGWEGIGVASYLLINFWWTRIQANKAAILAFTMNRVGDMGLSIGFFAIFALFGSLDYATVFNLAPFMNETAITIIGLLLLTGAMSKSAQIPLHSWLPGSMEGPTPVSALIHAATLVTAGLYLLVRSSPILEYSPTALLVITLIGSTTAFVAALCGLVQNDIKRIIAFSTISQLGYMVLAVGLSKYDVSLFHVINHAFFKGLLFLSAGTVIHSMADQQDVRRLGGLINFLPFTYTIMLIGSLSLLATPWLTGFYSKDLIIELGYAQYGFSGYYAYVLGSLTAGLTAFYSFRLISLTFLTYPNAKRNDYLNSHEASLSVIIPLTTLALFSIFFGYTFSDLFVGIGSDFLGNSIFIHPNHITLVEAEFSLPSIIKLLPAILSLIGATLGLLLYHISPEFIISFTDPSRNIPTGNSSSSDSNWNSKSNSNSHSNLLNGTKISGSFARKVYLFLNSKFLFDILYNKYFIAGGLKLGYTISKTLDKGLIETMGPYGLANILSNTGFNVSKLDTGVVTTYSLYISLGLLTLLFLVFSPLYFEINLGDLVNQNLITNLTGIKGVSAEIVPERLFILYFTTLILVCGQYGYSNTNSNTNHN</sequence>
<keyword evidence="5 7" id="KW-0830">Ubiquinone</keyword>
<dbReference type="InterPro" id="IPR018393">
    <property type="entry name" value="NADHpl_OxRdtase_5_subgr"/>
</dbReference>
<evidence type="ECO:0000256" key="2">
    <source>
        <dbReference type="ARBA" id="ARBA00004141"/>
    </source>
</evidence>
<evidence type="ECO:0000256" key="6">
    <source>
        <dbReference type="ARBA" id="ARBA00023136"/>
    </source>
</evidence>
<dbReference type="PRINTS" id="PR01435">
    <property type="entry name" value="NPOXDRDTASE5"/>
</dbReference>
<proteinExistence type="inferred from homology"/>
<keyword evidence="3 7" id="KW-0812">Transmembrane</keyword>
<evidence type="ECO:0000259" key="9">
    <source>
        <dbReference type="Pfam" id="PF00361"/>
    </source>
</evidence>
<accession>A0A7D4ZB82</accession>
<feature type="chain" id="PRO_5027609646" description="NADH-ubiquinone oxidoreductase chain 5" evidence="8">
    <location>
        <begin position="21"/>
        <end position="729"/>
    </location>
</feature>
<keyword evidence="8" id="KW-0732">Signal</keyword>
<feature type="transmembrane region" description="Helical" evidence="7">
    <location>
        <begin position="163"/>
        <end position="189"/>
    </location>
</feature>
<evidence type="ECO:0000256" key="1">
    <source>
        <dbReference type="ARBA" id="ARBA00003257"/>
    </source>
</evidence>
<feature type="transmembrane region" description="Helical" evidence="7">
    <location>
        <begin position="408"/>
        <end position="429"/>
    </location>
</feature>
<geneLocation type="mitochondrion" evidence="11"/>
<dbReference type="GO" id="GO:0015990">
    <property type="term" value="P:electron transport coupled proton transport"/>
    <property type="evidence" value="ECO:0007669"/>
    <property type="project" value="TreeGrafter"/>
</dbReference>
<feature type="transmembrane region" description="Helical" evidence="7">
    <location>
        <begin position="702"/>
        <end position="719"/>
    </location>
</feature>
<feature type="transmembrane region" description="Helical" evidence="7">
    <location>
        <begin position="301"/>
        <end position="320"/>
    </location>
</feature>
<name>A0A7D4ZB82_9AGAM</name>
<evidence type="ECO:0000256" key="4">
    <source>
        <dbReference type="ARBA" id="ARBA00022989"/>
    </source>
</evidence>
<dbReference type="GO" id="GO:0008137">
    <property type="term" value="F:NADH dehydrogenase (ubiquinone) activity"/>
    <property type="evidence" value="ECO:0007669"/>
    <property type="project" value="UniProtKB-EC"/>
</dbReference>
<feature type="transmembrane region" description="Helical" evidence="7">
    <location>
        <begin position="450"/>
        <end position="472"/>
    </location>
</feature>
<dbReference type="PRINTS" id="PR01434">
    <property type="entry name" value="NADHDHGNASE5"/>
</dbReference>
<dbReference type="InterPro" id="IPR003945">
    <property type="entry name" value="NU5C-like"/>
</dbReference>
<dbReference type="PANTHER" id="PTHR42829">
    <property type="entry name" value="NADH-UBIQUINONE OXIDOREDUCTASE CHAIN 5"/>
    <property type="match status" value="1"/>
</dbReference>
<feature type="transmembrane region" description="Helical" evidence="7">
    <location>
        <begin position="243"/>
        <end position="261"/>
    </location>
</feature>
<evidence type="ECO:0000256" key="8">
    <source>
        <dbReference type="SAM" id="SignalP"/>
    </source>
</evidence>
<evidence type="ECO:0000259" key="10">
    <source>
        <dbReference type="Pfam" id="PF00662"/>
    </source>
</evidence>